<evidence type="ECO:0000313" key="3">
    <source>
        <dbReference type="Proteomes" id="UP000287388"/>
    </source>
</evidence>
<protein>
    <submittedName>
        <fullName evidence="1">Uncharacterized protein</fullName>
    </submittedName>
</protein>
<evidence type="ECO:0000313" key="2">
    <source>
        <dbReference type="EMBL" id="QQB88753.1"/>
    </source>
</evidence>
<name>A0A410NVI2_BREDI</name>
<evidence type="ECO:0000313" key="1">
    <source>
        <dbReference type="EMBL" id="QAT13881.1"/>
    </source>
</evidence>
<reference evidence="1 3" key="1">
    <citation type="submission" date="2019-01" db="EMBL/GenBank/DDBJ databases">
        <title>Brevundimonas diminuta Genome sequencing and assembly.</title>
        <authorList>
            <person name="Chen H."/>
        </authorList>
    </citation>
    <scope>NUCLEOTIDE SEQUENCE [LARGE SCALE GENOMIC DNA]</scope>
    <source>
        <strain evidence="1">ATCC</strain>
        <strain evidence="3">ATCC(B) 19146</strain>
    </source>
</reference>
<sequence>MRVRFTEPYDYTPSEEPRVLMAYSPTGGANSDGEYTVRQECGEAAVAQGKAVELAAPKRKSAYNAEA</sequence>
<accession>A0A410NVI2</accession>
<dbReference type="AlphaFoldDB" id="A0A410NVI2"/>
<organism evidence="1 3">
    <name type="scientific">Brevundimonas diminuta</name>
    <name type="common">Pseudomonas diminuta</name>
    <dbReference type="NCBI Taxonomy" id="293"/>
    <lineage>
        <taxon>Bacteria</taxon>
        <taxon>Pseudomonadati</taxon>
        <taxon>Pseudomonadota</taxon>
        <taxon>Alphaproteobacteria</taxon>
        <taxon>Caulobacterales</taxon>
        <taxon>Caulobacteraceae</taxon>
        <taxon>Brevundimonas</taxon>
    </lineage>
</organism>
<evidence type="ECO:0000313" key="4">
    <source>
        <dbReference type="Proteomes" id="UP000596117"/>
    </source>
</evidence>
<dbReference type="KEGG" id="bdm:EQG53_05625"/>
<dbReference type="Proteomes" id="UP000287388">
    <property type="component" value="Chromosome"/>
</dbReference>
<dbReference type="RefSeq" id="WP_128719375.1">
    <property type="nucleotide sequence ID" value="NZ_CBCRVN010000045.1"/>
</dbReference>
<keyword evidence="4" id="KW-1185">Reference proteome</keyword>
<dbReference type="EMBL" id="CP035093">
    <property type="protein sequence ID" value="QAT13881.1"/>
    <property type="molecule type" value="Genomic_DNA"/>
</dbReference>
<proteinExistence type="predicted"/>
<reference evidence="2 4" key="2">
    <citation type="submission" date="2020-12" db="EMBL/GenBank/DDBJ databases">
        <title>FDA dAtabase for Regulatory Grade micrObial Sequences (FDA-ARGOS): Supporting development and validation of Infectious Disease Dx tests.</title>
        <authorList>
            <person name="Kerrigan L."/>
            <person name="Long C."/>
            <person name="Tallon L."/>
            <person name="Sadzewicz L."/>
            <person name="Zhao X."/>
            <person name="Boylan J."/>
            <person name="Ott S."/>
            <person name="Bowen H."/>
            <person name="Vavikolanu K."/>
            <person name="Mehta A."/>
            <person name="Aluvathingal J."/>
            <person name="Nadendla S."/>
            <person name="Yan Y."/>
            <person name="Sichtig H."/>
        </authorList>
    </citation>
    <scope>NUCLEOTIDE SEQUENCE [LARGE SCALE GENOMIC DNA]</scope>
    <source>
        <strain evidence="2 4">FDAARGOS_1026</strain>
    </source>
</reference>
<gene>
    <name evidence="1" type="ORF">EQG53_05625</name>
    <name evidence="2" type="ORF">I6H83_16800</name>
</gene>
<dbReference type="Proteomes" id="UP000596117">
    <property type="component" value="Chromosome"/>
</dbReference>
<dbReference type="EMBL" id="CP066026">
    <property type="protein sequence ID" value="QQB88753.1"/>
    <property type="molecule type" value="Genomic_DNA"/>
</dbReference>